<accession>A0A844DRU2</accession>
<feature type="transmembrane region" description="Helical" evidence="1">
    <location>
        <begin position="38"/>
        <end position="61"/>
    </location>
</feature>
<organism evidence="2 3">
    <name type="scientific">Faecalibacterium prausnitzii</name>
    <dbReference type="NCBI Taxonomy" id="853"/>
    <lineage>
        <taxon>Bacteria</taxon>
        <taxon>Bacillati</taxon>
        <taxon>Bacillota</taxon>
        <taxon>Clostridia</taxon>
        <taxon>Eubacteriales</taxon>
        <taxon>Oscillospiraceae</taxon>
        <taxon>Faecalibacterium</taxon>
    </lineage>
</organism>
<keyword evidence="1" id="KW-1133">Transmembrane helix</keyword>
<comment type="caution">
    <text evidence="2">The sequence shown here is derived from an EMBL/GenBank/DDBJ whole genome shotgun (WGS) entry which is preliminary data.</text>
</comment>
<evidence type="ECO:0000313" key="2">
    <source>
        <dbReference type="EMBL" id="MSC63140.1"/>
    </source>
</evidence>
<dbReference type="EMBL" id="WKQN01000005">
    <property type="protein sequence ID" value="MSC63140.1"/>
    <property type="molecule type" value="Genomic_DNA"/>
</dbReference>
<evidence type="ECO:0000256" key="1">
    <source>
        <dbReference type="SAM" id="Phobius"/>
    </source>
</evidence>
<dbReference type="Proteomes" id="UP000461506">
    <property type="component" value="Unassembled WGS sequence"/>
</dbReference>
<proteinExistence type="predicted"/>
<evidence type="ECO:0008006" key="4">
    <source>
        <dbReference type="Google" id="ProtNLM"/>
    </source>
</evidence>
<keyword evidence="1" id="KW-0812">Transmembrane</keyword>
<protein>
    <recommendedName>
        <fullName evidence="4">Lipoprotein</fullName>
    </recommendedName>
</protein>
<keyword evidence="1" id="KW-0472">Membrane</keyword>
<dbReference type="AlphaFoldDB" id="A0A844DRU2"/>
<name>A0A844DRU2_9FIRM</name>
<evidence type="ECO:0000313" key="3">
    <source>
        <dbReference type="Proteomes" id="UP000461506"/>
    </source>
</evidence>
<dbReference type="RefSeq" id="WP_154276998.1">
    <property type="nucleotide sequence ID" value="NZ_WKQN01000005.1"/>
</dbReference>
<dbReference type="PROSITE" id="PS51257">
    <property type="entry name" value="PROKAR_LIPOPROTEIN"/>
    <property type="match status" value="1"/>
</dbReference>
<sequence length="88" mass="8812">MKKKITGSVLSAGAIVLGLAAAGCGGAIENAANGWAMLGYTLLAIVLGCAALALAGLGLVAEQRKEPQKIHKVPENTVKKAVCGRKVG</sequence>
<gene>
    <name evidence="2" type="ORF">GKD95_07285</name>
</gene>
<reference evidence="2 3" key="1">
    <citation type="journal article" date="2019" name="Nat. Med.">
        <title>A library of human gut bacterial isolates paired with longitudinal multiomics data enables mechanistic microbiome research.</title>
        <authorList>
            <person name="Poyet M."/>
            <person name="Groussin M."/>
            <person name="Gibbons S.M."/>
            <person name="Avila-Pacheco J."/>
            <person name="Jiang X."/>
            <person name="Kearney S.M."/>
            <person name="Perrotta A.R."/>
            <person name="Berdy B."/>
            <person name="Zhao S."/>
            <person name="Lieberman T.D."/>
            <person name="Swanson P.K."/>
            <person name="Smith M."/>
            <person name="Roesemann S."/>
            <person name="Alexander J.E."/>
            <person name="Rich S.A."/>
            <person name="Livny J."/>
            <person name="Vlamakis H."/>
            <person name="Clish C."/>
            <person name="Bullock K."/>
            <person name="Deik A."/>
            <person name="Scott J."/>
            <person name="Pierce K.A."/>
            <person name="Xavier R.J."/>
            <person name="Alm E.J."/>
        </authorList>
    </citation>
    <scope>NUCLEOTIDE SEQUENCE [LARGE SCALE GENOMIC DNA]</scope>
    <source>
        <strain evidence="2 3">BIOML-A1</strain>
    </source>
</reference>